<gene>
    <name evidence="1" type="ORF">SAMN02745941_00848</name>
</gene>
<name>A0A1M5VZC2_9CLOT</name>
<proteinExistence type="predicted"/>
<organism evidence="1 2">
    <name type="scientific">Clostridium intestinale DSM 6191</name>
    <dbReference type="NCBI Taxonomy" id="1121320"/>
    <lineage>
        <taxon>Bacteria</taxon>
        <taxon>Bacillati</taxon>
        <taxon>Bacillota</taxon>
        <taxon>Clostridia</taxon>
        <taxon>Eubacteriales</taxon>
        <taxon>Clostridiaceae</taxon>
        <taxon>Clostridium</taxon>
    </lineage>
</organism>
<protein>
    <submittedName>
        <fullName evidence="1">Diadenosine tetraphosphate (Ap4A) hydrolase</fullName>
    </submittedName>
</protein>
<keyword evidence="1" id="KW-0378">Hydrolase</keyword>
<dbReference type="EMBL" id="FQXU01000004">
    <property type="protein sequence ID" value="SHH80273.1"/>
    <property type="molecule type" value="Genomic_DNA"/>
</dbReference>
<dbReference type="GO" id="GO:0016787">
    <property type="term" value="F:hydrolase activity"/>
    <property type="evidence" value="ECO:0007669"/>
    <property type="project" value="UniProtKB-KW"/>
</dbReference>
<dbReference type="Proteomes" id="UP000184241">
    <property type="component" value="Unassembled WGS sequence"/>
</dbReference>
<evidence type="ECO:0000313" key="2">
    <source>
        <dbReference type="Proteomes" id="UP000184241"/>
    </source>
</evidence>
<accession>A0A1M5VZC2</accession>
<dbReference type="SUPFAM" id="SSF54197">
    <property type="entry name" value="HIT-like"/>
    <property type="match status" value="1"/>
</dbReference>
<sequence>MIIRDILDKEWSCECLGCSIGNGEFTPPGDIIKSTKNFVLHQDPEVPIKAFLIIDSKKHIKSISELTYEESQELFELAYKAREALKIISDIKEVTIIQEERSRHFHLWLLPRYEWMDEKFANSLSSVRDIFLYAKENNKTKENINDILVTVDTIRNYMK</sequence>
<dbReference type="InterPro" id="IPR036265">
    <property type="entry name" value="HIT-like_sf"/>
</dbReference>
<reference evidence="1 2" key="1">
    <citation type="submission" date="2016-11" db="EMBL/GenBank/DDBJ databases">
        <authorList>
            <person name="Jaros S."/>
            <person name="Januszkiewicz K."/>
            <person name="Wedrychowicz H."/>
        </authorList>
    </citation>
    <scope>NUCLEOTIDE SEQUENCE [LARGE SCALE GENOMIC DNA]</scope>
    <source>
        <strain evidence="1 2">DSM 6191</strain>
    </source>
</reference>
<evidence type="ECO:0000313" key="1">
    <source>
        <dbReference type="EMBL" id="SHH80273.1"/>
    </source>
</evidence>
<dbReference type="Gene3D" id="3.30.428.10">
    <property type="entry name" value="HIT-like"/>
    <property type="match status" value="1"/>
</dbReference>
<dbReference type="RefSeq" id="WP_073017047.1">
    <property type="nucleotide sequence ID" value="NZ_FQXU01000004.1"/>
</dbReference>
<dbReference type="AlphaFoldDB" id="A0A1M5VZC2"/>